<organism evidence="2">
    <name type="scientific">uncultured Rubrobacteraceae bacterium</name>
    <dbReference type="NCBI Taxonomy" id="349277"/>
    <lineage>
        <taxon>Bacteria</taxon>
        <taxon>Bacillati</taxon>
        <taxon>Actinomycetota</taxon>
        <taxon>Rubrobacteria</taxon>
        <taxon>Rubrobacterales</taxon>
        <taxon>Rubrobacteraceae</taxon>
        <taxon>environmental samples</taxon>
    </lineage>
</organism>
<evidence type="ECO:0000256" key="1">
    <source>
        <dbReference type="SAM" id="Phobius"/>
    </source>
</evidence>
<sequence length="116" mass="12978">MRENLVLSRVPENRRSSLPMRLFGSFLNDPEFPPGTPRYSVYLMLVLISVGTLIFVVSSSSIRYGGIPVLSINGVALLIRGVAEFLPVRWRMVCISLRFMGLLTAIIALWLLVVRA</sequence>
<name>A0A6J4P6J4_9ACTN</name>
<dbReference type="AlphaFoldDB" id="A0A6J4P6J4"/>
<feature type="transmembrane region" description="Helical" evidence="1">
    <location>
        <begin position="95"/>
        <end position="114"/>
    </location>
</feature>
<feature type="transmembrane region" description="Helical" evidence="1">
    <location>
        <begin position="64"/>
        <end position="83"/>
    </location>
</feature>
<dbReference type="InterPro" id="IPR058324">
    <property type="entry name" value="DUF8011"/>
</dbReference>
<keyword evidence="1" id="KW-0812">Transmembrane</keyword>
<proteinExistence type="predicted"/>
<dbReference type="Pfam" id="PF26041">
    <property type="entry name" value="DUF8011"/>
    <property type="match status" value="1"/>
</dbReference>
<evidence type="ECO:0000313" key="2">
    <source>
        <dbReference type="EMBL" id="CAA9405845.1"/>
    </source>
</evidence>
<keyword evidence="1" id="KW-1133">Transmembrane helix</keyword>
<keyword evidence="1" id="KW-0472">Membrane</keyword>
<protein>
    <submittedName>
        <fullName evidence="2">Uncharacterized protein</fullName>
    </submittedName>
</protein>
<feature type="transmembrane region" description="Helical" evidence="1">
    <location>
        <begin position="39"/>
        <end position="57"/>
    </location>
</feature>
<accession>A0A6J4P6J4</accession>
<reference evidence="2" key="1">
    <citation type="submission" date="2020-02" db="EMBL/GenBank/DDBJ databases">
        <authorList>
            <person name="Meier V. D."/>
        </authorList>
    </citation>
    <scope>NUCLEOTIDE SEQUENCE</scope>
    <source>
        <strain evidence="2">AVDCRST_MAG22</strain>
    </source>
</reference>
<gene>
    <name evidence="2" type="ORF">AVDCRST_MAG22-1555</name>
</gene>
<dbReference type="EMBL" id="CADCUV010000063">
    <property type="protein sequence ID" value="CAA9405845.1"/>
    <property type="molecule type" value="Genomic_DNA"/>
</dbReference>